<dbReference type="Proteomes" id="UP000485621">
    <property type="component" value="Unassembled WGS sequence"/>
</dbReference>
<dbReference type="EMBL" id="MWDB01000091">
    <property type="protein sequence ID" value="OQB39522.1"/>
    <property type="molecule type" value="Genomic_DNA"/>
</dbReference>
<accession>A0A1V5ZHJ1</accession>
<organism evidence="1">
    <name type="scientific">candidate division CPR1 bacterium ADurb.Bin160</name>
    <dbReference type="NCBI Taxonomy" id="1852826"/>
    <lineage>
        <taxon>Bacteria</taxon>
        <taxon>candidate division CPR1</taxon>
    </lineage>
</organism>
<gene>
    <name evidence="1" type="ORF">BWY04_01571</name>
</gene>
<dbReference type="AlphaFoldDB" id="A0A1V5ZHJ1"/>
<evidence type="ECO:0000313" key="1">
    <source>
        <dbReference type="EMBL" id="OQB39522.1"/>
    </source>
</evidence>
<proteinExistence type="predicted"/>
<protein>
    <submittedName>
        <fullName evidence="1">Uncharacterized protein</fullName>
    </submittedName>
</protein>
<sequence length="67" mass="8057">MKTLNLDFTAEEEKEIEKRFQNADVISKLTNFLKRDDIYMYLSAEDEYMLMNVLVHLYYKANENLSI</sequence>
<name>A0A1V5ZHJ1_9BACT</name>
<reference evidence="1" key="1">
    <citation type="submission" date="2017-02" db="EMBL/GenBank/DDBJ databases">
        <title>Delving into the versatile metabolic prowess of the omnipresent phylum Bacteroidetes.</title>
        <authorList>
            <person name="Nobu M.K."/>
            <person name="Mei R."/>
            <person name="Narihiro T."/>
            <person name="Kuroda K."/>
            <person name="Liu W.-T."/>
        </authorList>
    </citation>
    <scope>NUCLEOTIDE SEQUENCE</scope>
    <source>
        <strain evidence="1">ADurb.Bin160</strain>
    </source>
</reference>
<comment type="caution">
    <text evidence="1">The sequence shown here is derived from an EMBL/GenBank/DDBJ whole genome shotgun (WGS) entry which is preliminary data.</text>
</comment>